<organism evidence="4 5">
    <name type="scientific">Plectus sambesii</name>
    <dbReference type="NCBI Taxonomy" id="2011161"/>
    <lineage>
        <taxon>Eukaryota</taxon>
        <taxon>Metazoa</taxon>
        <taxon>Ecdysozoa</taxon>
        <taxon>Nematoda</taxon>
        <taxon>Chromadorea</taxon>
        <taxon>Plectida</taxon>
        <taxon>Plectina</taxon>
        <taxon>Plectoidea</taxon>
        <taxon>Plectidae</taxon>
        <taxon>Plectus</taxon>
    </lineage>
</organism>
<evidence type="ECO:0000313" key="4">
    <source>
        <dbReference type="Proteomes" id="UP000887566"/>
    </source>
</evidence>
<keyword evidence="1 2" id="KW-0694">RNA-binding</keyword>
<protein>
    <submittedName>
        <fullName evidence="5">RRM domain-containing protein</fullName>
    </submittedName>
</protein>
<dbReference type="WBParaSite" id="PSAMB.scaffold14484size1875.g36072.t1">
    <property type="protein sequence ID" value="PSAMB.scaffold14484size1875.g36072.t1"/>
    <property type="gene ID" value="PSAMB.scaffold14484size1875.g36072"/>
</dbReference>
<dbReference type="FunFam" id="3.30.70.330:FF:000748">
    <property type="entry name" value="RNA Binding Motif protein homolog"/>
    <property type="match status" value="1"/>
</dbReference>
<sequence>MASGRSGYSLFVGNLPYQTTEDELGNFFSRAGNVVNIRIVSDRDTGRPKGFAFCEFDDEQGAQRAIDTLDGTEFNGRSIRVNWANSR</sequence>
<dbReference type="AlphaFoldDB" id="A0A914V1F2"/>
<dbReference type="InterPro" id="IPR052462">
    <property type="entry name" value="SLIRP/GR-RBP-like"/>
</dbReference>
<dbReference type="Proteomes" id="UP000887566">
    <property type="component" value="Unplaced"/>
</dbReference>
<dbReference type="Gene3D" id="3.30.70.330">
    <property type="match status" value="1"/>
</dbReference>
<dbReference type="PANTHER" id="PTHR48027">
    <property type="entry name" value="HETEROGENEOUS NUCLEAR RIBONUCLEOPROTEIN 87F-RELATED"/>
    <property type="match status" value="1"/>
</dbReference>
<evidence type="ECO:0000259" key="3">
    <source>
        <dbReference type="PROSITE" id="PS50102"/>
    </source>
</evidence>
<dbReference type="InterPro" id="IPR000504">
    <property type="entry name" value="RRM_dom"/>
</dbReference>
<dbReference type="SMART" id="SM00360">
    <property type="entry name" value="RRM"/>
    <property type="match status" value="1"/>
</dbReference>
<dbReference type="InterPro" id="IPR012677">
    <property type="entry name" value="Nucleotide-bd_a/b_plait_sf"/>
</dbReference>
<dbReference type="Pfam" id="PF00076">
    <property type="entry name" value="RRM_1"/>
    <property type="match status" value="1"/>
</dbReference>
<evidence type="ECO:0000256" key="1">
    <source>
        <dbReference type="ARBA" id="ARBA00022884"/>
    </source>
</evidence>
<proteinExistence type="predicted"/>
<accession>A0A914V1F2</accession>
<keyword evidence="4" id="KW-1185">Reference proteome</keyword>
<feature type="domain" description="RRM" evidence="3">
    <location>
        <begin position="8"/>
        <end position="86"/>
    </location>
</feature>
<dbReference type="PROSITE" id="PS50102">
    <property type="entry name" value="RRM"/>
    <property type="match status" value="1"/>
</dbReference>
<dbReference type="InterPro" id="IPR035979">
    <property type="entry name" value="RBD_domain_sf"/>
</dbReference>
<evidence type="ECO:0000313" key="5">
    <source>
        <dbReference type="WBParaSite" id="PSAMB.scaffold14484size1875.g36072.t1"/>
    </source>
</evidence>
<dbReference type="SUPFAM" id="SSF54928">
    <property type="entry name" value="RNA-binding domain, RBD"/>
    <property type="match status" value="1"/>
</dbReference>
<name>A0A914V1F2_9BILA</name>
<dbReference type="GO" id="GO:0003723">
    <property type="term" value="F:RNA binding"/>
    <property type="evidence" value="ECO:0007669"/>
    <property type="project" value="UniProtKB-UniRule"/>
</dbReference>
<evidence type="ECO:0000256" key="2">
    <source>
        <dbReference type="PROSITE-ProRule" id="PRU00176"/>
    </source>
</evidence>
<reference evidence="5" key="1">
    <citation type="submission" date="2022-11" db="UniProtKB">
        <authorList>
            <consortium name="WormBaseParasite"/>
        </authorList>
    </citation>
    <scope>IDENTIFICATION</scope>
</reference>